<dbReference type="InterPro" id="IPR003790">
    <property type="entry name" value="GHL10"/>
</dbReference>
<gene>
    <name evidence="3" type="ORF">IAC54_00280</name>
</gene>
<dbReference type="Gene3D" id="3.20.20.80">
    <property type="entry name" value="Glycosidases"/>
    <property type="match status" value="1"/>
</dbReference>
<dbReference type="PANTHER" id="PTHR43405">
    <property type="entry name" value="GLYCOSYL HYDROLASE DIGH"/>
    <property type="match status" value="1"/>
</dbReference>
<name>A0A9D9E582_9BACT</name>
<dbReference type="EMBL" id="JADIMW010000003">
    <property type="protein sequence ID" value="MBO8437324.1"/>
    <property type="molecule type" value="Genomic_DNA"/>
</dbReference>
<dbReference type="PROSITE" id="PS51257">
    <property type="entry name" value="PROKAR_LIPOPROTEIN"/>
    <property type="match status" value="1"/>
</dbReference>
<protein>
    <submittedName>
        <fullName evidence="3">Family 10 glycosylhydrolase</fullName>
    </submittedName>
</protein>
<comment type="caution">
    <text evidence="3">The sequence shown here is derived from an EMBL/GenBank/DDBJ whole genome shotgun (WGS) entry which is preliminary data.</text>
</comment>
<feature type="domain" description="Glycosyl hydrolase-like 10" evidence="2">
    <location>
        <begin position="31"/>
        <end position="304"/>
    </location>
</feature>
<reference evidence="3" key="2">
    <citation type="journal article" date="2021" name="PeerJ">
        <title>Extensive microbial diversity within the chicken gut microbiome revealed by metagenomics and culture.</title>
        <authorList>
            <person name="Gilroy R."/>
            <person name="Ravi A."/>
            <person name="Getino M."/>
            <person name="Pursley I."/>
            <person name="Horton D.L."/>
            <person name="Alikhan N.F."/>
            <person name="Baker D."/>
            <person name="Gharbi K."/>
            <person name="Hall N."/>
            <person name="Watson M."/>
            <person name="Adriaenssens E.M."/>
            <person name="Foster-Nyarko E."/>
            <person name="Jarju S."/>
            <person name="Secka A."/>
            <person name="Antonio M."/>
            <person name="Oren A."/>
            <person name="Chaudhuri R.R."/>
            <person name="La Ragione R."/>
            <person name="Hildebrand F."/>
            <person name="Pallen M.J."/>
        </authorList>
    </citation>
    <scope>NUCLEOTIDE SEQUENCE</scope>
    <source>
        <strain evidence="3">G3-4614</strain>
    </source>
</reference>
<dbReference type="Pfam" id="PF02638">
    <property type="entry name" value="GHL10"/>
    <property type="match status" value="1"/>
</dbReference>
<dbReference type="Gene3D" id="2.60.40.10">
    <property type="entry name" value="Immunoglobulins"/>
    <property type="match status" value="1"/>
</dbReference>
<accession>A0A9D9E582</accession>
<organism evidence="3 4">
    <name type="scientific">Candidatus Caccoplasma merdipullorum</name>
    <dbReference type="NCBI Taxonomy" id="2840718"/>
    <lineage>
        <taxon>Bacteria</taxon>
        <taxon>Pseudomonadati</taxon>
        <taxon>Bacteroidota</taxon>
        <taxon>Bacteroidia</taxon>
        <taxon>Bacteroidales</taxon>
        <taxon>Bacteroidaceae</taxon>
        <taxon>Bacteroidaceae incertae sedis</taxon>
        <taxon>Candidatus Caccoplasma</taxon>
    </lineage>
</organism>
<dbReference type="AlphaFoldDB" id="A0A9D9E582"/>
<dbReference type="InterPro" id="IPR052177">
    <property type="entry name" value="Divisome_Glycosyl_Hydrolase"/>
</dbReference>
<sequence length="551" mass="61980">MKKTGYIIMAILLLSCSIKIKAEPRDSKTAIRGVWLTTNYGLDWPSRTAVTPEQTQRQKDELCRLLDLARDMNLNTVFFQARVRSDVLYTSDYEQYSSIMTGTYGRKPLYDPLAFAVEECHKRGLQCHAWVVCMNIGKEDAIKKRGKNSLPSRRPEICTKYKGEWYLNPGVPATGDYLAAITTEIAERYDIDGIHLDYIRYPDRAADFPDKKEYTRYAPSGMTLSQWRINNINTIVGKIYDSVKACDSTITVSSAVLGKRDNLPDYSSYGWSGIEAAYQDAAAWLKAGKMDFIAPMLYYSDASFYPFLKDWIKNSSGYPVVTGLGAYRLAPDGGNWSIDDFARQINIGREFGAAGEVYYRMAQLSSNVKGLGVMLAPAFNPHPAPFPPIKNAPGEKLEAPSRLQVTTGAVERTITWSAVKGAKYYTLYASETYPVDTRKAENIIETELNDTTFATSDIYPYYAVTATDAYYRETEAVRQQKGAIYFKEGERITLPADNGDICRRVEITDTNGTPIYSGFCDEAAIKPPRRGVYAMKITYKNKVEHFSLIIN</sequence>
<dbReference type="InterPro" id="IPR013783">
    <property type="entry name" value="Ig-like_fold"/>
</dbReference>
<dbReference type="Proteomes" id="UP000823636">
    <property type="component" value="Unassembled WGS sequence"/>
</dbReference>
<reference evidence="3" key="1">
    <citation type="submission" date="2020-10" db="EMBL/GenBank/DDBJ databases">
        <authorList>
            <person name="Gilroy R."/>
        </authorList>
    </citation>
    <scope>NUCLEOTIDE SEQUENCE</scope>
    <source>
        <strain evidence="3">G3-4614</strain>
    </source>
</reference>
<evidence type="ECO:0000256" key="1">
    <source>
        <dbReference type="ARBA" id="ARBA00022729"/>
    </source>
</evidence>
<evidence type="ECO:0000313" key="4">
    <source>
        <dbReference type="Proteomes" id="UP000823636"/>
    </source>
</evidence>
<evidence type="ECO:0000313" key="3">
    <source>
        <dbReference type="EMBL" id="MBO8437324.1"/>
    </source>
</evidence>
<evidence type="ECO:0000259" key="2">
    <source>
        <dbReference type="Pfam" id="PF02638"/>
    </source>
</evidence>
<proteinExistence type="predicted"/>
<dbReference type="InterPro" id="IPR017853">
    <property type="entry name" value="GH"/>
</dbReference>
<dbReference type="SUPFAM" id="SSF51445">
    <property type="entry name" value="(Trans)glycosidases"/>
    <property type="match status" value="1"/>
</dbReference>
<dbReference type="PANTHER" id="PTHR43405:SF1">
    <property type="entry name" value="GLYCOSYL HYDROLASE DIGH"/>
    <property type="match status" value="1"/>
</dbReference>
<keyword evidence="1" id="KW-0732">Signal</keyword>